<reference evidence="2 3" key="1">
    <citation type="submission" date="2014-04" db="EMBL/GenBank/DDBJ databases">
        <title>Draft genome sequence of Hydrogenovibrio marinus MH-110, a model organism for aerobic H2 metabolism.</title>
        <authorList>
            <person name="Cha H.J."/>
            <person name="Jo B.H."/>
            <person name="Hwang B.H."/>
        </authorList>
    </citation>
    <scope>NUCLEOTIDE SEQUENCE [LARGE SCALE GENOMIC DNA]</scope>
    <source>
        <strain evidence="2 3">MH-110</strain>
    </source>
</reference>
<dbReference type="RefSeq" id="WP_029913762.1">
    <property type="nucleotide sequence ID" value="NZ_JMIU01000002.1"/>
</dbReference>
<feature type="transmembrane region" description="Helical" evidence="1">
    <location>
        <begin position="12"/>
        <end position="32"/>
    </location>
</feature>
<dbReference type="Proteomes" id="UP000027341">
    <property type="component" value="Unassembled WGS sequence"/>
</dbReference>
<name>A0A066ZWY5_HYDMR</name>
<dbReference type="STRING" id="28885.EI16_11950"/>
<dbReference type="EMBL" id="JMIU01000002">
    <property type="protein sequence ID" value="KDN94610.1"/>
    <property type="molecule type" value="Genomic_DNA"/>
</dbReference>
<dbReference type="AlphaFoldDB" id="A0A066ZWY5"/>
<keyword evidence="1" id="KW-0812">Transmembrane</keyword>
<sequence length="79" mass="8878">MSNVKCVPDLLFLSGLVLIILVPIHVVSGVWILHGSLLILMGVGIAFAKDFCLFSLFKTSEEQEKNNPIDKVFYNEKRK</sequence>
<gene>
    <name evidence="2" type="ORF">EI16_11950</name>
</gene>
<feature type="transmembrane region" description="Helical" evidence="1">
    <location>
        <begin position="38"/>
        <end position="57"/>
    </location>
</feature>
<protein>
    <submittedName>
        <fullName evidence="2">Uncharacterized protein</fullName>
    </submittedName>
</protein>
<keyword evidence="1" id="KW-0472">Membrane</keyword>
<organism evidence="2 3">
    <name type="scientific">Hydrogenovibrio marinus</name>
    <dbReference type="NCBI Taxonomy" id="28885"/>
    <lineage>
        <taxon>Bacteria</taxon>
        <taxon>Pseudomonadati</taxon>
        <taxon>Pseudomonadota</taxon>
        <taxon>Gammaproteobacteria</taxon>
        <taxon>Thiotrichales</taxon>
        <taxon>Piscirickettsiaceae</taxon>
        <taxon>Hydrogenovibrio</taxon>
    </lineage>
</organism>
<keyword evidence="1" id="KW-1133">Transmembrane helix</keyword>
<accession>A0A066ZWY5</accession>
<evidence type="ECO:0000313" key="3">
    <source>
        <dbReference type="Proteomes" id="UP000027341"/>
    </source>
</evidence>
<evidence type="ECO:0000256" key="1">
    <source>
        <dbReference type="SAM" id="Phobius"/>
    </source>
</evidence>
<proteinExistence type="predicted"/>
<keyword evidence="3" id="KW-1185">Reference proteome</keyword>
<comment type="caution">
    <text evidence="2">The sequence shown here is derived from an EMBL/GenBank/DDBJ whole genome shotgun (WGS) entry which is preliminary data.</text>
</comment>
<evidence type="ECO:0000313" key="2">
    <source>
        <dbReference type="EMBL" id="KDN94610.1"/>
    </source>
</evidence>